<organism evidence="1">
    <name type="scientific">uncultured Atopobium sp</name>
    <dbReference type="NCBI Taxonomy" id="274587"/>
    <lineage>
        <taxon>Bacteria</taxon>
        <taxon>Bacillati</taxon>
        <taxon>Actinomycetota</taxon>
        <taxon>Coriobacteriia</taxon>
        <taxon>Coriobacteriales</taxon>
        <taxon>Atopobiaceae</taxon>
        <taxon>Atopobium</taxon>
        <taxon>environmental samples</taxon>
    </lineage>
</organism>
<evidence type="ECO:0000313" key="1">
    <source>
        <dbReference type="EMBL" id="AIA84389.1"/>
    </source>
</evidence>
<proteinExistence type="predicted"/>
<sequence>MRHGLSLSDGVPIHELRTYYRTAYDVVRKAAGSEPVVVVPDAG</sequence>
<protein>
    <submittedName>
        <fullName evidence="1">CAZy families GH5 protein</fullName>
    </submittedName>
</protein>
<dbReference type="EMBL" id="KF117136">
    <property type="protein sequence ID" value="AIA84389.1"/>
    <property type="molecule type" value="Genomic_DNA"/>
</dbReference>
<reference evidence="1" key="1">
    <citation type="journal article" date="2013" name="Environ. Microbiol.">
        <title>Seasonally variable intestinal metagenomes of the red palm weevil (Rhynchophorus ferrugineus).</title>
        <authorList>
            <person name="Jia S."/>
            <person name="Zhang X."/>
            <person name="Zhang G."/>
            <person name="Yin A."/>
            <person name="Zhang S."/>
            <person name="Li F."/>
            <person name="Wang L."/>
            <person name="Zhao D."/>
            <person name="Yun Q."/>
            <person name="Tala"/>
            <person name="Wang J."/>
            <person name="Sun G."/>
            <person name="Baabdullah M."/>
            <person name="Yu X."/>
            <person name="Hu S."/>
            <person name="Al-Mssallem I.S."/>
            <person name="Yu J."/>
        </authorList>
    </citation>
    <scope>NUCLEOTIDE SEQUENCE</scope>
</reference>
<dbReference type="AlphaFoldDB" id="A0A060BNG4"/>
<accession>A0A060BNG4</accession>
<name>A0A060BNG4_9ACTN</name>
<feature type="non-terminal residue" evidence="1">
    <location>
        <position position="43"/>
    </location>
</feature>